<proteinExistence type="predicted"/>
<dbReference type="EMBL" id="CP020918">
    <property type="protein sequence ID" value="AWG23034.1"/>
    <property type="molecule type" value="Genomic_DNA"/>
</dbReference>
<keyword evidence="2" id="KW-1185">Reference proteome</keyword>
<accession>A0A2S1LH06</accession>
<dbReference type="KEGG" id="ffa:FFWV33_16625"/>
<evidence type="ECO:0000313" key="1">
    <source>
        <dbReference type="EMBL" id="AWG23034.1"/>
    </source>
</evidence>
<dbReference type="RefSeq" id="WP_108741938.1">
    <property type="nucleotide sequence ID" value="NZ_CP020918.1"/>
</dbReference>
<dbReference type="Proteomes" id="UP000244527">
    <property type="component" value="Chromosome"/>
</dbReference>
<dbReference type="OrthoDB" id="9883758at2"/>
<gene>
    <name evidence="1" type="ORF">FFWV33_16625</name>
</gene>
<reference evidence="1 2" key="1">
    <citation type="submission" date="2017-04" db="EMBL/GenBank/DDBJ databases">
        <title>Compelte genome sequence of WV33.</title>
        <authorList>
            <person name="Lee P.C."/>
        </authorList>
    </citation>
    <scope>NUCLEOTIDE SEQUENCE [LARGE SCALE GENOMIC DNA]</scope>
    <source>
        <strain evidence="1 2">WV33</strain>
    </source>
</reference>
<evidence type="ECO:0000313" key="2">
    <source>
        <dbReference type="Proteomes" id="UP000244527"/>
    </source>
</evidence>
<organism evidence="1 2">
    <name type="scientific">Flavobacterium faecale</name>
    <dbReference type="NCBI Taxonomy" id="1355330"/>
    <lineage>
        <taxon>Bacteria</taxon>
        <taxon>Pseudomonadati</taxon>
        <taxon>Bacteroidota</taxon>
        <taxon>Flavobacteriia</taxon>
        <taxon>Flavobacteriales</taxon>
        <taxon>Flavobacteriaceae</taxon>
        <taxon>Flavobacterium</taxon>
    </lineage>
</organism>
<protein>
    <submittedName>
        <fullName evidence="1">Uncharacterized protein</fullName>
    </submittedName>
</protein>
<dbReference type="AlphaFoldDB" id="A0A2S1LH06"/>
<sequence>MNDVNLLSKDHFAAHQQVVSDYKLLLICENELTTYSGREKNPIYARLRNEMIVLLQRIILNKNIIAENTKADQDYLQTLTNVKYSNL</sequence>
<name>A0A2S1LH06_9FLAO</name>